<evidence type="ECO:0000313" key="1">
    <source>
        <dbReference type="EMBL" id="OAG25353.1"/>
    </source>
</evidence>
<dbReference type="InterPro" id="IPR024222">
    <property type="entry name" value="Ten1_fungal"/>
</dbReference>
<sequence>MSGPVASNLVLLGDLPACAQGNKVRFLGCIDDYVTETATLRLKHNYPTSSPPVIANLDVQHVLERIKHLDVDIGTWLNVIGYVERRKEQGVFVQAVTVWNAGNVDLKAYEKAVEARKAVA</sequence>
<proteinExistence type="predicted"/>
<reference evidence="1 3" key="1">
    <citation type="submission" date="2016-05" db="EMBL/GenBank/DDBJ databases">
        <title>Comparative analysis of secretome profiles of manganese(II)-oxidizing ascomycete fungi.</title>
        <authorList>
            <consortium name="DOE Joint Genome Institute"/>
            <person name="Zeiner C.A."/>
            <person name="Purvine S.O."/>
            <person name="Zink E.M."/>
            <person name="Wu S."/>
            <person name="Pasa-Tolic L."/>
            <person name="Chaput D.L."/>
            <person name="Haridas S."/>
            <person name="Grigoriev I.V."/>
            <person name="Santelli C.M."/>
            <person name="Hansel C.M."/>
        </authorList>
    </citation>
    <scope>NUCLEOTIDE SEQUENCE [LARGE SCALE GENOMIC DNA]</scope>
    <source>
        <strain evidence="1 3">SRC1lrK2f</strain>
    </source>
</reference>
<dbReference type="InterPro" id="IPR012340">
    <property type="entry name" value="NA-bd_OB-fold"/>
</dbReference>
<gene>
    <name evidence="2" type="ORF">AA0117_g8826</name>
    <name evidence="1" type="ORF">CC77DRAFT_1090903</name>
</gene>
<dbReference type="EMBL" id="PDXD01000027">
    <property type="protein sequence ID" value="RYN72179.1"/>
    <property type="molecule type" value="Genomic_DNA"/>
</dbReference>
<dbReference type="GO" id="GO:1990879">
    <property type="term" value="C:CST complex"/>
    <property type="evidence" value="ECO:0007669"/>
    <property type="project" value="InterPro"/>
</dbReference>
<evidence type="ECO:0000313" key="4">
    <source>
        <dbReference type="Proteomes" id="UP000291422"/>
    </source>
</evidence>
<accession>A0A177E058</accession>
<dbReference type="GeneID" id="29115136"/>
<dbReference type="Gene3D" id="2.40.50.140">
    <property type="entry name" value="Nucleic acid-binding proteins"/>
    <property type="match status" value="1"/>
</dbReference>
<evidence type="ECO:0000313" key="2">
    <source>
        <dbReference type="EMBL" id="RYN72179.1"/>
    </source>
</evidence>
<keyword evidence="3" id="KW-1185">Reference proteome</keyword>
<dbReference type="OMA" id="GCVTHYT"/>
<dbReference type="GO" id="GO:0043047">
    <property type="term" value="F:single-stranded telomeric DNA binding"/>
    <property type="evidence" value="ECO:0007669"/>
    <property type="project" value="InterPro"/>
</dbReference>
<dbReference type="EMBL" id="KV441470">
    <property type="protein sequence ID" value="OAG25353.1"/>
    <property type="molecule type" value="Genomic_DNA"/>
</dbReference>
<reference evidence="4" key="2">
    <citation type="journal article" date="2019" name="bioRxiv">
        <title>Genomics, evolutionary history and diagnostics of the Alternaria alternata species group including apple and Asian pear pathotypes.</title>
        <authorList>
            <person name="Armitage A.D."/>
            <person name="Cockerton H.M."/>
            <person name="Sreenivasaprasad S."/>
            <person name="Woodhall J.W."/>
            <person name="Lane C.R."/>
            <person name="Harrison R.J."/>
            <person name="Clarkson J.P."/>
        </authorList>
    </citation>
    <scope>NUCLEOTIDE SEQUENCE [LARGE SCALE GENOMIC DNA]</scope>
    <source>
        <strain evidence="4">FERA 1177</strain>
    </source>
</reference>
<dbReference type="Proteomes" id="UP000291422">
    <property type="component" value="Unassembled WGS sequence"/>
</dbReference>
<dbReference type="GO" id="GO:0016233">
    <property type="term" value="P:telomere capping"/>
    <property type="evidence" value="ECO:0007669"/>
    <property type="project" value="InterPro"/>
</dbReference>
<evidence type="ECO:0008006" key="5">
    <source>
        <dbReference type="Google" id="ProtNLM"/>
    </source>
</evidence>
<dbReference type="RefSeq" id="XP_018390774.1">
    <property type="nucleotide sequence ID" value="XM_018529542.1"/>
</dbReference>
<dbReference type="AlphaFoldDB" id="A0A177E058"/>
<reference evidence="2" key="3">
    <citation type="journal article" date="2019" name="J. ISSAAS">
        <title>Genomics, evolutionary history and diagnostics of the Alternaria alternata species group including apple and Asian pear pathotypes.</title>
        <authorList>
            <person name="Armitage A.D."/>
            <person name="Cockerton H.M."/>
            <person name="Sreenivasaprasad S."/>
            <person name="Woodhall J."/>
            <person name="Lane C."/>
            <person name="Harrison R.J."/>
            <person name="Clarkson J.P."/>
        </authorList>
    </citation>
    <scope>NUCLEOTIDE SEQUENCE</scope>
    <source>
        <strain evidence="2">FERA 1177</strain>
    </source>
</reference>
<dbReference type="Proteomes" id="UP000077248">
    <property type="component" value="Unassembled WGS sequence"/>
</dbReference>
<dbReference type="VEuPathDB" id="FungiDB:CC77DRAFT_1090903"/>
<dbReference type="Pfam" id="PF12658">
    <property type="entry name" value="Ten1"/>
    <property type="match status" value="1"/>
</dbReference>
<evidence type="ECO:0000313" key="3">
    <source>
        <dbReference type="Proteomes" id="UP000077248"/>
    </source>
</evidence>
<protein>
    <recommendedName>
        <fullName evidence="5">CST complex subunit Ten1</fullName>
    </recommendedName>
</protein>
<dbReference type="KEGG" id="aalt:CC77DRAFT_1090903"/>
<name>A0A177E058_ALTAL</name>
<organism evidence="1 3">
    <name type="scientific">Alternaria alternata</name>
    <name type="common">Alternaria rot fungus</name>
    <name type="synonym">Torula alternata</name>
    <dbReference type="NCBI Taxonomy" id="5599"/>
    <lineage>
        <taxon>Eukaryota</taxon>
        <taxon>Fungi</taxon>
        <taxon>Dikarya</taxon>
        <taxon>Ascomycota</taxon>
        <taxon>Pezizomycotina</taxon>
        <taxon>Dothideomycetes</taxon>
        <taxon>Pleosporomycetidae</taxon>
        <taxon>Pleosporales</taxon>
        <taxon>Pleosporineae</taxon>
        <taxon>Pleosporaceae</taxon>
        <taxon>Alternaria</taxon>
        <taxon>Alternaria sect. Alternaria</taxon>
        <taxon>Alternaria alternata complex</taxon>
    </lineage>
</organism>